<dbReference type="SUPFAM" id="SSF53850">
    <property type="entry name" value="Periplasmic binding protein-like II"/>
    <property type="match status" value="1"/>
</dbReference>
<sequence length="249" mass="28039">MSAYTLSVSPDFSPEHLSGWFIFNTWLQRQLETSLHLELYDDFDSQRRDIQLDKIDLIYANPFDAAMLVREKGFKAVVRPSNTSDETIIAVPKASLFKSIDDLTEGTIIATTHDPDVHMMGMIMIEPADLDSSNVVIVPAHSYVIVAKRLLNGQADIGFFLKEAFLDLSDLIRSQMRVLVESQIGVIHHTLLAGPGIQHLIPTISERLLAMQNEPKGRAVLDSMQISGWIRMNQEDTEFMIDLIDTLID</sequence>
<proteinExistence type="predicted"/>
<dbReference type="RefSeq" id="WP_054342132.1">
    <property type="nucleotide sequence ID" value="NZ_FTOE01000009.1"/>
</dbReference>
<dbReference type="AlphaFoldDB" id="A0A1N7NFS5"/>
<dbReference type="STRING" id="619304.SAMN05421760_10981"/>
<evidence type="ECO:0000313" key="2">
    <source>
        <dbReference type="Proteomes" id="UP000185999"/>
    </source>
</evidence>
<evidence type="ECO:0000313" key="1">
    <source>
        <dbReference type="EMBL" id="SIS97029.1"/>
    </source>
</evidence>
<dbReference type="Pfam" id="PF12974">
    <property type="entry name" value="Phosphonate-bd"/>
    <property type="match status" value="1"/>
</dbReference>
<name>A0A1N7NFS5_9GAMM</name>
<reference evidence="2" key="1">
    <citation type="submission" date="2017-01" db="EMBL/GenBank/DDBJ databases">
        <authorList>
            <person name="Varghese N."/>
            <person name="Submissions S."/>
        </authorList>
    </citation>
    <scope>NUCLEOTIDE SEQUENCE [LARGE SCALE GENOMIC DNA]</scope>
    <source>
        <strain evidence="2">DSM 22306</strain>
    </source>
</reference>
<dbReference type="Proteomes" id="UP000185999">
    <property type="component" value="Unassembled WGS sequence"/>
</dbReference>
<gene>
    <name evidence="1" type="ORF">SAMN05421760_10981</name>
</gene>
<dbReference type="EMBL" id="FTOE01000009">
    <property type="protein sequence ID" value="SIS97029.1"/>
    <property type="molecule type" value="Genomic_DNA"/>
</dbReference>
<organism evidence="1 2">
    <name type="scientific">Neptunomonas antarctica</name>
    <dbReference type="NCBI Taxonomy" id="619304"/>
    <lineage>
        <taxon>Bacteria</taxon>
        <taxon>Pseudomonadati</taxon>
        <taxon>Pseudomonadota</taxon>
        <taxon>Gammaproteobacteria</taxon>
        <taxon>Oceanospirillales</taxon>
        <taxon>Oceanospirillaceae</taxon>
        <taxon>Neptunomonas</taxon>
    </lineage>
</organism>
<protein>
    <submittedName>
        <fullName evidence="1">Phosphonate transport system substrate-binding protein</fullName>
    </submittedName>
</protein>
<keyword evidence="2" id="KW-1185">Reference proteome</keyword>
<accession>A0A1N7NFS5</accession>
<dbReference type="OrthoDB" id="34246at2"/>